<evidence type="ECO:0000313" key="3">
    <source>
        <dbReference type="Proteomes" id="UP000887565"/>
    </source>
</evidence>
<feature type="domain" description="Ubiquitin carboxyl-terminal hydrolase 7 ICP0-binding" evidence="2">
    <location>
        <begin position="16"/>
        <end position="90"/>
    </location>
</feature>
<dbReference type="Pfam" id="PF12436">
    <property type="entry name" value="USP7_ICP0_bdg"/>
    <property type="match status" value="1"/>
</dbReference>
<sequence>MIFTQMSQLIGRCEFETVHIYMETCTEPGRPLQRYDDSNDILLFFKFFDPDFSQIKYCGHEILRMKDSLASLFPQLCNRAHLPVNTPLILELANRVELELIDKNAETTTTTTATAQQNSGAAATALNVAVVPNVDQMVASATPPPSSTISNFS</sequence>
<evidence type="ECO:0000259" key="2">
    <source>
        <dbReference type="Pfam" id="PF12436"/>
    </source>
</evidence>
<reference evidence="4" key="1">
    <citation type="submission" date="2022-11" db="UniProtKB">
        <authorList>
            <consortium name="WormBaseParasite"/>
        </authorList>
    </citation>
    <scope>IDENTIFICATION</scope>
</reference>
<protein>
    <submittedName>
        <fullName evidence="4">Ubiquitin carboxyl-terminal hydrolase 7 ICP0-binding domain-containing protein</fullName>
    </submittedName>
</protein>
<dbReference type="AlphaFoldDB" id="A0A915I0C7"/>
<proteinExistence type="predicted"/>
<dbReference type="WBParaSite" id="nRc.2.0.1.t07581-RA">
    <property type="protein sequence ID" value="nRc.2.0.1.t07581-RA"/>
    <property type="gene ID" value="nRc.2.0.1.g07581"/>
</dbReference>
<evidence type="ECO:0000256" key="1">
    <source>
        <dbReference type="ARBA" id="ARBA00022786"/>
    </source>
</evidence>
<dbReference type="Gene3D" id="3.10.20.90">
    <property type="entry name" value="Phosphatidylinositol 3-kinase Catalytic Subunit, Chain A, domain 1"/>
    <property type="match status" value="1"/>
</dbReference>
<evidence type="ECO:0000313" key="4">
    <source>
        <dbReference type="WBParaSite" id="nRc.2.0.1.t07581-RA"/>
    </source>
</evidence>
<accession>A0A915I0C7</accession>
<organism evidence="3 4">
    <name type="scientific">Romanomermis culicivorax</name>
    <name type="common">Nematode worm</name>
    <dbReference type="NCBI Taxonomy" id="13658"/>
    <lineage>
        <taxon>Eukaryota</taxon>
        <taxon>Metazoa</taxon>
        <taxon>Ecdysozoa</taxon>
        <taxon>Nematoda</taxon>
        <taxon>Enoplea</taxon>
        <taxon>Dorylaimia</taxon>
        <taxon>Mermithida</taxon>
        <taxon>Mermithoidea</taxon>
        <taxon>Mermithidae</taxon>
        <taxon>Romanomermis</taxon>
    </lineage>
</organism>
<name>A0A915I0C7_ROMCU</name>
<keyword evidence="3" id="KW-1185">Reference proteome</keyword>
<keyword evidence="1" id="KW-0833">Ubl conjugation pathway</keyword>
<dbReference type="GO" id="GO:0140096">
    <property type="term" value="F:catalytic activity, acting on a protein"/>
    <property type="evidence" value="ECO:0007669"/>
    <property type="project" value="UniProtKB-ARBA"/>
</dbReference>
<dbReference type="InterPro" id="IPR024729">
    <property type="entry name" value="USP7_ICP0-binding_dom"/>
</dbReference>
<dbReference type="Proteomes" id="UP000887565">
    <property type="component" value="Unplaced"/>
</dbReference>